<dbReference type="SUPFAM" id="SSF55031">
    <property type="entry name" value="Bacterial exopeptidase dimerisation domain"/>
    <property type="match status" value="1"/>
</dbReference>
<dbReference type="EMBL" id="JANFXK010000002">
    <property type="protein sequence ID" value="MCQ4635564.1"/>
    <property type="molecule type" value="Genomic_DNA"/>
</dbReference>
<evidence type="ECO:0000256" key="1">
    <source>
        <dbReference type="ARBA" id="ARBA00006153"/>
    </source>
</evidence>
<sequence length="407" mass="44709">MKVNGDQLLEDLLTLKEFTDTPGNGVTRFSYGENDRKAREYIFRQARLLGCDIKTDALKNVRISMPQNRQGRKRVVIGSHVDTVRNGGWLDGIYGVTGGLAVLRALKDCELGMNLELAVFAEEEGSNFGSTMTGSKFIAGDYGEADLDKLKNDEGVSLRRILEEPSLSEIEDVVWDFSEVAAMLELHIEQGPVLERKGLPLGIVDAIFGMQVIEVELTGVGNHAGATPMIDRKDALCAASQCILAAEEIVRPDGRSVVTVGRIHAEPDCSNVIPEKAWFTLEVRDSDNEKILKYMERIIARIKEISTERGVACRINKTSSSKPLRLDPELIERMKSLAEAKGIPHQVMDSGAVHDACMIARHAKTGMIFVPSLGGRSHVPQENTSEKDLVLGAQFLLEITANLINAK</sequence>
<keyword evidence="5" id="KW-1185">Reference proteome</keyword>
<name>A0ABT1RK51_9FIRM</name>
<organism evidence="4 5">
    <name type="scientific">Anaerovorax odorimutans</name>
    <dbReference type="NCBI Taxonomy" id="109327"/>
    <lineage>
        <taxon>Bacteria</taxon>
        <taxon>Bacillati</taxon>
        <taxon>Bacillota</taxon>
        <taxon>Clostridia</taxon>
        <taxon>Peptostreptococcales</taxon>
        <taxon>Anaerovoracaceae</taxon>
        <taxon>Anaerovorax</taxon>
    </lineage>
</organism>
<reference evidence="4 5" key="1">
    <citation type="submission" date="2022-06" db="EMBL/GenBank/DDBJ databases">
        <title>Isolation of gut microbiota from human fecal samples.</title>
        <authorList>
            <person name="Pamer E.G."/>
            <person name="Barat B."/>
            <person name="Waligurski E."/>
            <person name="Medina S."/>
            <person name="Paddock L."/>
            <person name="Mostad J."/>
        </authorList>
    </citation>
    <scope>NUCLEOTIDE SEQUENCE [LARGE SCALE GENOMIC DNA]</scope>
    <source>
        <strain evidence="4 5">SL.3.17</strain>
    </source>
</reference>
<dbReference type="InterPro" id="IPR002933">
    <property type="entry name" value="Peptidase_M20"/>
</dbReference>
<feature type="domain" description="Peptidase M20 dimerisation" evidence="3">
    <location>
        <begin position="208"/>
        <end position="305"/>
    </location>
</feature>
<dbReference type="SUPFAM" id="SSF53187">
    <property type="entry name" value="Zn-dependent exopeptidases"/>
    <property type="match status" value="1"/>
</dbReference>
<dbReference type="Gene3D" id="3.30.70.360">
    <property type="match status" value="1"/>
</dbReference>
<dbReference type="PANTHER" id="PTHR32494">
    <property type="entry name" value="ALLANTOATE DEIMINASE-RELATED"/>
    <property type="match status" value="1"/>
</dbReference>
<gene>
    <name evidence="4" type="ORF">NE619_02385</name>
</gene>
<keyword evidence="2" id="KW-0378">Hydrolase</keyword>
<evidence type="ECO:0000313" key="5">
    <source>
        <dbReference type="Proteomes" id="UP001524502"/>
    </source>
</evidence>
<dbReference type="PANTHER" id="PTHR32494:SF5">
    <property type="entry name" value="ALLANTOATE AMIDOHYDROLASE"/>
    <property type="match status" value="1"/>
</dbReference>
<dbReference type="Proteomes" id="UP001524502">
    <property type="component" value="Unassembled WGS sequence"/>
</dbReference>
<dbReference type="Pfam" id="PF01546">
    <property type="entry name" value="Peptidase_M20"/>
    <property type="match status" value="1"/>
</dbReference>
<protein>
    <submittedName>
        <fullName evidence="4">M20 family metallo-hydrolase</fullName>
    </submittedName>
</protein>
<dbReference type="CDD" id="cd03884">
    <property type="entry name" value="M20_bAS"/>
    <property type="match status" value="1"/>
</dbReference>
<accession>A0ABT1RK51</accession>
<evidence type="ECO:0000259" key="3">
    <source>
        <dbReference type="Pfam" id="PF07687"/>
    </source>
</evidence>
<dbReference type="RefSeq" id="WP_256130758.1">
    <property type="nucleotide sequence ID" value="NZ_JANFXK010000002.1"/>
</dbReference>
<evidence type="ECO:0000256" key="2">
    <source>
        <dbReference type="ARBA" id="ARBA00022801"/>
    </source>
</evidence>
<dbReference type="InterPro" id="IPR036264">
    <property type="entry name" value="Bact_exopeptidase_dim_dom"/>
</dbReference>
<evidence type="ECO:0000313" key="4">
    <source>
        <dbReference type="EMBL" id="MCQ4635564.1"/>
    </source>
</evidence>
<dbReference type="Pfam" id="PF07687">
    <property type="entry name" value="M20_dimer"/>
    <property type="match status" value="1"/>
</dbReference>
<dbReference type="PIRSF" id="PIRSF001235">
    <property type="entry name" value="Amidase_carbamoylase"/>
    <property type="match status" value="1"/>
</dbReference>
<dbReference type="InterPro" id="IPR011650">
    <property type="entry name" value="Peptidase_M20_dimer"/>
</dbReference>
<comment type="caution">
    <text evidence="4">The sequence shown here is derived from an EMBL/GenBank/DDBJ whole genome shotgun (WGS) entry which is preliminary data.</text>
</comment>
<dbReference type="Gene3D" id="3.40.630.10">
    <property type="entry name" value="Zn peptidases"/>
    <property type="match status" value="1"/>
</dbReference>
<dbReference type="NCBIfam" id="TIGR01879">
    <property type="entry name" value="hydantase"/>
    <property type="match status" value="1"/>
</dbReference>
<dbReference type="InterPro" id="IPR010158">
    <property type="entry name" value="Amidase_Cbmase"/>
</dbReference>
<comment type="similarity">
    <text evidence="1">Belongs to the peptidase M20 family.</text>
</comment>
<proteinExistence type="inferred from homology"/>